<reference evidence="3 4" key="1">
    <citation type="submission" date="2023-03" db="EMBL/GenBank/DDBJ databases">
        <title>High recombination rates correlate with genetic variation in Cardiocondyla obscurior ants.</title>
        <authorList>
            <person name="Errbii M."/>
        </authorList>
    </citation>
    <scope>NUCLEOTIDE SEQUENCE [LARGE SCALE GENOMIC DNA]</scope>
    <source>
        <strain evidence="3">Alpha-2009</strain>
        <tissue evidence="3">Whole body</tissue>
    </source>
</reference>
<keyword evidence="2" id="KW-0812">Transmembrane</keyword>
<dbReference type="EMBL" id="JADYXP020000008">
    <property type="protein sequence ID" value="KAL0118548.1"/>
    <property type="molecule type" value="Genomic_DNA"/>
</dbReference>
<feature type="transmembrane region" description="Helical" evidence="2">
    <location>
        <begin position="88"/>
        <end position="108"/>
    </location>
</feature>
<evidence type="ECO:0000313" key="4">
    <source>
        <dbReference type="Proteomes" id="UP001430953"/>
    </source>
</evidence>
<keyword evidence="2" id="KW-1133">Transmembrane helix</keyword>
<protein>
    <submittedName>
        <fullName evidence="3">Uncharacterized protein</fullName>
    </submittedName>
</protein>
<dbReference type="Proteomes" id="UP001430953">
    <property type="component" value="Unassembled WGS sequence"/>
</dbReference>
<keyword evidence="4" id="KW-1185">Reference proteome</keyword>
<keyword evidence="2" id="KW-0472">Membrane</keyword>
<gene>
    <name evidence="3" type="ORF">PUN28_009306</name>
</gene>
<accession>A0AAW2FSV0</accession>
<sequence length="113" mass="13220">MNFTWRYAARKRDVSPNICETDIFCERTENTFLESHTYKYKRLYAPPRSLEKSGRGRRFQVTTSREHNASQRGKELCKRTFMNFRKSSLFHIFSVAAVPGAILLRAGLYSSCK</sequence>
<evidence type="ECO:0000256" key="1">
    <source>
        <dbReference type="SAM" id="MobiDB-lite"/>
    </source>
</evidence>
<evidence type="ECO:0000313" key="3">
    <source>
        <dbReference type="EMBL" id="KAL0118548.1"/>
    </source>
</evidence>
<name>A0AAW2FSV0_9HYME</name>
<organism evidence="3 4">
    <name type="scientific">Cardiocondyla obscurior</name>
    <dbReference type="NCBI Taxonomy" id="286306"/>
    <lineage>
        <taxon>Eukaryota</taxon>
        <taxon>Metazoa</taxon>
        <taxon>Ecdysozoa</taxon>
        <taxon>Arthropoda</taxon>
        <taxon>Hexapoda</taxon>
        <taxon>Insecta</taxon>
        <taxon>Pterygota</taxon>
        <taxon>Neoptera</taxon>
        <taxon>Endopterygota</taxon>
        <taxon>Hymenoptera</taxon>
        <taxon>Apocrita</taxon>
        <taxon>Aculeata</taxon>
        <taxon>Formicoidea</taxon>
        <taxon>Formicidae</taxon>
        <taxon>Myrmicinae</taxon>
        <taxon>Cardiocondyla</taxon>
    </lineage>
</organism>
<dbReference type="AlphaFoldDB" id="A0AAW2FSV0"/>
<evidence type="ECO:0000256" key="2">
    <source>
        <dbReference type="SAM" id="Phobius"/>
    </source>
</evidence>
<feature type="region of interest" description="Disordered" evidence="1">
    <location>
        <begin position="51"/>
        <end position="72"/>
    </location>
</feature>
<comment type="caution">
    <text evidence="3">The sequence shown here is derived from an EMBL/GenBank/DDBJ whole genome shotgun (WGS) entry which is preliminary data.</text>
</comment>
<proteinExistence type="predicted"/>